<dbReference type="RefSeq" id="WP_078808711.1">
    <property type="nucleotide sequence ID" value="NZ_FUWM01000003.1"/>
</dbReference>
<dbReference type="EMBL" id="FUWM01000003">
    <property type="protein sequence ID" value="SJZ31209.1"/>
    <property type="molecule type" value="Genomic_DNA"/>
</dbReference>
<feature type="coiled-coil region" evidence="4">
    <location>
        <begin position="173"/>
        <end position="331"/>
    </location>
</feature>
<keyword evidence="7" id="KW-1185">Reference proteome</keyword>
<keyword evidence="6" id="KW-0269">Exonuclease</keyword>
<dbReference type="InterPro" id="IPR027417">
    <property type="entry name" value="P-loop_NTPase"/>
</dbReference>
<accession>A0A1T4JLZ9</accession>
<dbReference type="Pfam" id="PF13476">
    <property type="entry name" value="AAA_23"/>
    <property type="match status" value="1"/>
</dbReference>
<comment type="similarity">
    <text evidence="1">Belongs to the SMC family. SbcC subfamily.</text>
</comment>
<evidence type="ECO:0000256" key="3">
    <source>
        <dbReference type="ARBA" id="ARBA00013368"/>
    </source>
</evidence>
<dbReference type="GO" id="GO:0016887">
    <property type="term" value="F:ATP hydrolysis activity"/>
    <property type="evidence" value="ECO:0007669"/>
    <property type="project" value="InterPro"/>
</dbReference>
<proteinExistence type="inferred from homology"/>
<evidence type="ECO:0000256" key="1">
    <source>
        <dbReference type="ARBA" id="ARBA00006930"/>
    </source>
</evidence>
<evidence type="ECO:0000313" key="7">
    <source>
        <dbReference type="Proteomes" id="UP000190625"/>
    </source>
</evidence>
<evidence type="ECO:0000259" key="5">
    <source>
        <dbReference type="Pfam" id="PF13476"/>
    </source>
</evidence>
<feature type="coiled-coil region" evidence="4">
    <location>
        <begin position="368"/>
        <end position="460"/>
    </location>
</feature>
<protein>
    <recommendedName>
        <fullName evidence="3">Nuclease SbcCD subunit C</fullName>
    </recommendedName>
</protein>
<dbReference type="InterPro" id="IPR038729">
    <property type="entry name" value="Rad50/SbcC_AAA"/>
</dbReference>
<gene>
    <name evidence="6" type="ORF">SAMN02745118_00180</name>
</gene>
<keyword evidence="4" id="KW-0175">Coiled coil</keyword>
<dbReference type="Gene3D" id="3.40.50.300">
    <property type="entry name" value="P-loop containing nucleotide triphosphate hydrolases"/>
    <property type="match status" value="1"/>
</dbReference>
<evidence type="ECO:0000256" key="2">
    <source>
        <dbReference type="ARBA" id="ARBA00011322"/>
    </source>
</evidence>
<dbReference type="GO" id="GO:0004527">
    <property type="term" value="F:exonuclease activity"/>
    <property type="evidence" value="ECO:0007669"/>
    <property type="project" value="UniProtKB-KW"/>
</dbReference>
<keyword evidence="6" id="KW-0378">Hydrolase</keyword>
<dbReference type="AlphaFoldDB" id="A0A1T4JLZ9"/>
<keyword evidence="6" id="KW-0540">Nuclease</keyword>
<comment type="subunit">
    <text evidence="2">Heterodimer of SbcC and SbcD.</text>
</comment>
<dbReference type="Proteomes" id="UP000190625">
    <property type="component" value="Unassembled WGS sequence"/>
</dbReference>
<dbReference type="PANTHER" id="PTHR32114">
    <property type="entry name" value="ABC TRANSPORTER ABCH.3"/>
    <property type="match status" value="1"/>
</dbReference>
<dbReference type="STRING" id="142842.SAMN02745118_00180"/>
<dbReference type="PANTHER" id="PTHR32114:SF2">
    <property type="entry name" value="ABC TRANSPORTER ABCH.3"/>
    <property type="match status" value="1"/>
</dbReference>
<evidence type="ECO:0000313" key="6">
    <source>
        <dbReference type="EMBL" id="SJZ31209.1"/>
    </source>
</evidence>
<evidence type="ECO:0000256" key="4">
    <source>
        <dbReference type="SAM" id="Coils"/>
    </source>
</evidence>
<dbReference type="OrthoDB" id="267455at2"/>
<dbReference type="SUPFAM" id="SSF52540">
    <property type="entry name" value="P-loop containing nucleoside triphosphate hydrolases"/>
    <property type="match status" value="1"/>
</dbReference>
<organism evidence="6 7">
    <name type="scientific">Selenihalanaerobacter shriftii</name>
    <dbReference type="NCBI Taxonomy" id="142842"/>
    <lineage>
        <taxon>Bacteria</taxon>
        <taxon>Bacillati</taxon>
        <taxon>Bacillota</taxon>
        <taxon>Clostridia</taxon>
        <taxon>Halanaerobiales</taxon>
        <taxon>Halobacteroidaceae</taxon>
        <taxon>Selenihalanaerobacter</taxon>
    </lineage>
</organism>
<reference evidence="7" key="1">
    <citation type="submission" date="2017-02" db="EMBL/GenBank/DDBJ databases">
        <authorList>
            <person name="Varghese N."/>
            <person name="Submissions S."/>
        </authorList>
    </citation>
    <scope>NUCLEOTIDE SEQUENCE [LARGE SCALE GENOMIC DNA]</scope>
    <source>
        <strain evidence="7">ATCC BAA-73</strain>
    </source>
</reference>
<feature type="domain" description="Rad50/SbcC-type AAA" evidence="5">
    <location>
        <begin position="6"/>
        <end position="299"/>
    </location>
</feature>
<dbReference type="GO" id="GO:0006302">
    <property type="term" value="P:double-strand break repair"/>
    <property type="evidence" value="ECO:0007669"/>
    <property type="project" value="InterPro"/>
</dbReference>
<sequence>MQLIKEIQIENFQSHNSTTLNLSPGLNVITGPSDSGKSSIIRALRWVLYNEPLGDDFIQVGTNQCRVGILLDNGYRVIRERSNKVNRYIVIDNNGEKEIYTGFGTNVPQEVIEAHQMLKVALDNDTETTLNLDYQLAGPFLLNDSGFTKAKAIGQLTGVHIIDSAIKDVAIDLRRARGKKKNELAEIDKIDEKITDYEDLPQLKEEIERKERLFKEIKMVNEKLNTYQQLKKEWEELNKEKVKIQKILDKLNQLEKIESLYTEINNQQEELFKLKELYKEWKQVNQEIKNLNQLLKELQNLNKVEDHYRQMQQLYNQIKDLTNLDNELKKVNKRFKVNQSGLNKTKKLPEVKKLIEDITDTKEDYYNLKRINQEFQKVNQELNLKQKIMNKLPKEEQIQSKVTKIKQIKEELVSLKKLNMSWKENKEKLQKGNVFIKDIEEELEIKLKKYKNKLKELNRCPVCLSQIEDNILDRIIDNYRLGGIKE</sequence>
<name>A0A1T4JLZ9_9FIRM</name>